<dbReference type="InterPro" id="IPR008480">
    <property type="entry name" value="DUF761_pln"/>
</dbReference>
<sequence length="176" mass="19386">MPSRNPPPVLNIQSLSKMKKAAASFLKQIGAVLAAVLKAKSLQAAVRNKTRLIILGLLPSKKVNLVSKRMLHALKGHGNAAAAGEEEVVLSRELMELSLGFVDDDDVYPDLTHCLFNEEEEEEDGSACSAIDLVRSSREGSGPEFKLEDEIDQVAEVFIRKFRRQMRFAEAVVLIN</sequence>
<keyword evidence="2" id="KW-1185">Reference proteome</keyword>
<gene>
    <name evidence="1" type="ORF">Cni_G27500</name>
</gene>
<dbReference type="PANTHER" id="PTHR33450">
    <property type="entry name" value="EMB|CAB67623.1-RELATED"/>
    <property type="match status" value="1"/>
</dbReference>
<evidence type="ECO:0000313" key="1">
    <source>
        <dbReference type="EMBL" id="WOL18703.1"/>
    </source>
</evidence>
<dbReference type="EMBL" id="CP136898">
    <property type="protein sequence ID" value="WOL18703.1"/>
    <property type="molecule type" value="Genomic_DNA"/>
</dbReference>
<evidence type="ECO:0000313" key="2">
    <source>
        <dbReference type="Proteomes" id="UP001327560"/>
    </source>
</evidence>
<dbReference type="PANTHER" id="PTHR33450:SF12">
    <property type="entry name" value="COTTON FIBER PROTEIN"/>
    <property type="match status" value="1"/>
</dbReference>
<dbReference type="Proteomes" id="UP001327560">
    <property type="component" value="Chromosome 9"/>
</dbReference>
<name>A0AAQ3QRF4_9LILI</name>
<accession>A0AAQ3QRF4</accession>
<proteinExistence type="predicted"/>
<dbReference type="AlphaFoldDB" id="A0AAQ3QRF4"/>
<organism evidence="1 2">
    <name type="scientific">Canna indica</name>
    <name type="common">Indian-shot</name>
    <dbReference type="NCBI Taxonomy" id="4628"/>
    <lineage>
        <taxon>Eukaryota</taxon>
        <taxon>Viridiplantae</taxon>
        <taxon>Streptophyta</taxon>
        <taxon>Embryophyta</taxon>
        <taxon>Tracheophyta</taxon>
        <taxon>Spermatophyta</taxon>
        <taxon>Magnoliopsida</taxon>
        <taxon>Liliopsida</taxon>
        <taxon>Zingiberales</taxon>
        <taxon>Cannaceae</taxon>
        <taxon>Canna</taxon>
    </lineage>
</organism>
<protein>
    <submittedName>
        <fullName evidence="1">Uncharacterized protein</fullName>
    </submittedName>
</protein>
<dbReference type="Pfam" id="PF05553">
    <property type="entry name" value="DUF761"/>
    <property type="match status" value="1"/>
</dbReference>
<reference evidence="1 2" key="1">
    <citation type="submission" date="2023-10" db="EMBL/GenBank/DDBJ databases">
        <title>Chromosome-scale genome assembly provides insights into flower coloration mechanisms of Canna indica.</title>
        <authorList>
            <person name="Li C."/>
        </authorList>
    </citation>
    <scope>NUCLEOTIDE SEQUENCE [LARGE SCALE GENOMIC DNA]</scope>
    <source>
        <tissue evidence="1">Flower</tissue>
    </source>
</reference>